<dbReference type="Gene3D" id="3.30.1490.70">
    <property type="match status" value="1"/>
</dbReference>
<evidence type="ECO:0000256" key="2">
    <source>
        <dbReference type="ARBA" id="ARBA00022598"/>
    </source>
</evidence>
<dbReference type="Gene3D" id="2.40.50.140">
    <property type="entry name" value="Nucleic acid-binding proteins"/>
    <property type="match status" value="1"/>
</dbReference>
<feature type="signal peptide" evidence="7">
    <location>
        <begin position="1"/>
        <end position="18"/>
    </location>
</feature>
<accession>A0ABS9NPP2</accession>
<dbReference type="Pfam" id="PF14743">
    <property type="entry name" value="DNA_ligase_OB_2"/>
    <property type="match status" value="1"/>
</dbReference>
<evidence type="ECO:0000313" key="10">
    <source>
        <dbReference type="Proteomes" id="UP001298424"/>
    </source>
</evidence>
<evidence type="ECO:0000256" key="4">
    <source>
        <dbReference type="ARBA" id="ARBA00022763"/>
    </source>
</evidence>
<dbReference type="PANTHER" id="PTHR47810:SF1">
    <property type="entry name" value="DNA LIGASE B"/>
    <property type="match status" value="1"/>
</dbReference>
<dbReference type="CDD" id="cd07896">
    <property type="entry name" value="Adenylation_kDNA_ligase_like"/>
    <property type="match status" value="1"/>
</dbReference>
<keyword evidence="4" id="KW-0227">DNA damage</keyword>
<evidence type="ECO:0000256" key="7">
    <source>
        <dbReference type="SAM" id="SignalP"/>
    </source>
</evidence>
<dbReference type="Pfam" id="PF01068">
    <property type="entry name" value="DNA_ligase_A_M"/>
    <property type="match status" value="1"/>
</dbReference>
<dbReference type="NCBIfam" id="NF006592">
    <property type="entry name" value="PRK09125.1"/>
    <property type="match status" value="1"/>
</dbReference>
<keyword evidence="7" id="KW-0732">Signal</keyword>
<dbReference type="Gene3D" id="3.30.470.30">
    <property type="entry name" value="DNA ligase/mRNA capping enzyme"/>
    <property type="match status" value="1"/>
</dbReference>
<keyword evidence="3" id="KW-0235">DNA replication</keyword>
<evidence type="ECO:0000256" key="3">
    <source>
        <dbReference type="ARBA" id="ARBA00022705"/>
    </source>
</evidence>
<protein>
    <submittedName>
        <fullName evidence="9">DNA ligase</fullName>
        <ecNumber evidence="9">6.5.1.1</ecNumber>
    </submittedName>
</protein>
<dbReference type="EMBL" id="JAKOOW010000035">
    <property type="protein sequence ID" value="MCG6504764.1"/>
    <property type="molecule type" value="Genomic_DNA"/>
</dbReference>
<dbReference type="PANTHER" id="PTHR47810">
    <property type="entry name" value="DNA LIGASE"/>
    <property type="match status" value="1"/>
</dbReference>
<dbReference type="PROSITE" id="PS50160">
    <property type="entry name" value="DNA_LIGASE_A3"/>
    <property type="match status" value="1"/>
</dbReference>
<name>A0ABS9NPP2_9NEIS</name>
<dbReference type="InterPro" id="IPR050326">
    <property type="entry name" value="NAD_dep_DNA_ligaseB"/>
</dbReference>
<comment type="caution">
    <text evidence="9">The sequence shown here is derived from an EMBL/GenBank/DDBJ whole genome shotgun (WGS) entry which is preliminary data.</text>
</comment>
<dbReference type="InterPro" id="IPR012310">
    <property type="entry name" value="DNA_ligase_ATP-dep_cent"/>
</dbReference>
<dbReference type="EC" id="6.5.1.1" evidence="9"/>
<gene>
    <name evidence="9" type="ORF">MB824_09670</name>
</gene>
<evidence type="ECO:0000313" key="9">
    <source>
        <dbReference type="EMBL" id="MCG6504764.1"/>
    </source>
</evidence>
<keyword evidence="5" id="KW-0234">DNA repair</keyword>
<reference evidence="9 10" key="1">
    <citation type="submission" date="2022-02" db="EMBL/GenBank/DDBJ databases">
        <title>Genome sequence data of Kingella unionensis sp. nov. strain CICC 24913 (CCUG 75125).</title>
        <authorList>
            <person name="Xiao M."/>
        </authorList>
    </citation>
    <scope>NUCLEOTIDE SEQUENCE [LARGE SCALE GENOMIC DNA]</scope>
    <source>
        <strain evidence="9 10">CICC 24913</strain>
    </source>
</reference>
<dbReference type="Proteomes" id="UP001298424">
    <property type="component" value="Unassembled WGS sequence"/>
</dbReference>
<dbReference type="SUPFAM" id="SSF56091">
    <property type="entry name" value="DNA ligase/mRNA capping enzyme, catalytic domain"/>
    <property type="match status" value="1"/>
</dbReference>
<proteinExistence type="predicted"/>
<keyword evidence="10" id="KW-1185">Reference proteome</keyword>
<sequence length="268" mass="29752">MKILFLLPLSCAAAVCSAAPDLLLAQEFKGQDVNGWAMSEKLDGVRAYWDGKRLISRQGNAFQPPPGYTAHFPPYPLDGELYSGRGQFEQISAAVRTQNGDWKNIRLHVFDVPKAQGNLYQRLAVLSGWLKQHPQAPINVIAQTPIRNQAQVQAFLKEIEAKGGEGVMLRNPNTPYHGGRSSNLLKLKSQYDAECTVTRHHEGKGKYAGKLGAVSCKNQHGEFRIGSGFKDADRDNPPPVGSVITYRYRGFTQKGTPRFATFLRVRKD</sequence>
<evidence type="ECO:0000256" key="1">
    <source>
        <dbReference type="ARBA" id="ARBA00001968"/>
    </source>
</evidence>
<evidence type="ECO:0000259" key="8">
    <source>
        <dbReference type="PROSITE" id="PS50160"/>
    </source>
</evidence>
<dbReference type="CDD" id="cd08041">
    <property type="entry name" value="OBF_kDNA_ligase_like"/>
    <property type="match status" value="1"/>
</dbReference>
<keyword evidence="2 9" id="KW-0436">Ligase</keyword>
<comment type="catalytic activity">
    <reaction evidence="6">
        <text>ATP + (deoxyribonucleotide)n-3'-hydroxyl + 5'-phospho-(deoxyribonucleotide)m = (deoxyribonucleotide)n+m + AMP + diphosphate.</text>
        <dbReference type="EC" id="6.5.1.1"/>
    </reaction>
</comment>
<feature type="domain" description="ATP-dependent DNA ligase family profile" evidence="8">
    <location>
        <begin position="119"/>
        <end position="191"/>
    </location>
</feature>
<organism evidence="9 10">
    <name type="scientific">Kingella pumchi</name>
    <dbReference type="NCBI Taxonomy" id="2779506"/>
    <lineage>
        <taxon>Bacteria</taxon>
        <taxon>Pseudomonadati</taxon>
        <taxon>Pseudomonadota</taxon>
        <taxon>Betaproteobacteria</taxon>
        <taxon>Neisseriales</taxon>
        <taxon>Neisseriaceae</taxon>
        <taxon>Kingella</taxon>
    </lineage>
</organism>
<comment type="cofactor">
    <cofactor evidence="1">
        <name>a divalent metal cation</name>
        <dbReference type="ChEBI" id="CHEBI:60240"/>
    </cofactor>
</comment>
<dbReference type="InterPro" id="IPR029319">
    <property type="entry name" value="DNA_ligase_OB"/>
</dbReference>
<dbReference type="GO" id="GO:0003910">
    <property type="term" value="F:DNA ligase (ATP) activity"/>
    <property type="evidence" value="ECO:0007669"/>
    <property type="project" value="UniProtKB-EC"/>
</dbReference>
<evidence type="ECO:0000256" key="6">
    <source>
        <dbReference type="ARBA" id="ARBA00034003"/>
    </source>
</evidence>
<dbReference type="InterPro" id="IPR012340">
    <property type="entry name" value="NA-bd_OB-fold"/>
</dbReference>
<feature type="chain" id="PRO_5045758824" evidence="7">
    <location>
        <begin position="19"/>
        <end position="268"/>
    </location>
</feature>
<dbReference type="RefSeq" id="WP_238748302.1">
    <property type="nucleotide sequence ID" value="NZ_JAKOOW010000035.1"/>
</dbReference>
<evidence type="ECO:0000256" key="5">
    <source>
        <dbReference type="ARBA" id="ARBA00023204"/>
    </source>
</evidence>
<dbReference type="SUPFAM" id="SSF50249">
    <property type="entry name" value="Nucleic acid-binding proteins"/>
    <property type="match status" value="1"/>
</dbReference>